<gene>
    <name evidence="1" type="ORF">FZC83_01810</name>
</gene>
<accession>A0A5D4S185</accession>
<evidence type="ECO:0000313" key="1">
    <source>
        <dbReference type="EMBL" id="TYS56331.1"/>
    </source>
</evidence>
<organism evidence="1 2">
    <name type="scientific">Rossellomorea marisflavi</name>
    <dbReference type="NCBI Taxonomy" id="189381"/>
    <lineage>
        <taxon>Bacteria</taxon>
        <taxon>Bacillati</taxon>
        <taxon>Bacillota</taxon>
        <taxon>Bacilli</taxon>
        <taxon>Bacillales</taxon>
        <taxon>Bacillaceae</taxon>
        <taxon>Rossellomorea</taxon>
    </lineage>
</organism>
<dbReference type="Proteomes" id="UP000322997">
    <property type="component" value="Unassembled WGS sequence"/>
</dbReference>
<dbReference type="EMBL" id="VTEQ01000001">
    <property type="protein sequence ID" value="TYS56331.1"/>
    <property type="molecule type" value="Genomic_DNA"/>
</dbReference>
<comment type="caution">
    <text evidence="1">The sequence shown here is derived from an EMBL/GenBank/DDBJ whole genome shotgun (WGS) entry which is preliminary data.</text>
</comment>
<proteinExistence type="predicted"/>
<dbReference type="RefSeq" id="WP_148984365.1">
    <property type="nucleotide sequence ID" value="NZ_JBNILK010000001.1"/>
</dbReference>
<reference evidence="1 2" key="1">
    <citation type="submission" date="2019-08" db="EMBL/GenBank/DDBJ databases">
        <title>Bacillus genomes from the desert of Cuatro Cienegas, Coahuila.</title>
        <authorList>
            <person name="Olmedo-Alvarez G."/>
        </authorList>
    </citation>
    <scope>NUCLEOTIDE SEQUENCE [LARGE SCALE GENOMIC DNA]</scope>
    <source>
        <strain evidence="1 2">CH108_3D</strain>
    </source>
</reference>
<evidence type="ECO:0000313" key="2">
    <source>
        <dbReference type="Proteomes" id="UP000322997"/>
    </source>
</evidence>
<name>A0A5D4S185_9BACI</name>
<sequence>MSEQICYKCEGLIDPMNVHIIALKHNKETFELAAHRNCADEIENKLKEVKNLNKLNIQDTLKIINE</sequence>
<dbReference type="AlphaFoldDB" id="A0A5D4S185"/>
<protein>
    <submittedName>
        <fullName evidence="1">Uncharacterized protein</fullName>
    </submittedName>
</protein>